<dbReference type="NCBIfam" id="TIGR00374">
    <property type="entry name" value="flippase-like domain"/>
    <property type="match status" value="1"/>
</dbReference>
<feature type="region of interest" description="Disordered" evidence="6">
    <location>
        <begin position="1"/>
        <end position="177"/>
    </location>
</feature>
<feature type="transmembrane region" description="Helical" evidence="7">
    <location>
        <begin position="234"/>
        <end position="257"/>
    </location>
</feature>
<evidence type="ECO:0000256" key="1">
    <source>
        <dbReference type="ARBA" id="ARBA00004651"/>
    </source>
</evidence>
<feature type="transmembrane region" description="Helical" evidence="7">
    <location>
        <begin position="807"/>
        <end position="829"/>
    </location>
</feature>
<evidence type="ECO:0000256" key="3">
    <source>
        <dbReference type="ARBA" id="ARBA00022692"/>
    </source>
</evidence>
<feature type="transmembrane region" description="Helical" evidence="7">
    <location>
        <begin position="700"/>
        <end position="718"/>
    </location>
</feature>
<name>A0A1H7G2A2_STRJI</name>
<dbReference type="Pfam" id="PF03706">
    <property type="entry name" value="LPG_synthase_TM"/>
    <property type="match status" value="1"/>
</dbReference>
<protein>
    <recommendedName>
        <fullName evidence="10">TIGR00374 family protein</fullName>
    </recommendedName>
</protein>
<feature type="compositionally biased region" description="Low complexity" evidence="6">
    <location>
        <begin position="38"/>
        <end position="54"/>
    </location>
</feature>
<dbReference type="EMBL" id="FOAZ01000001">
    <property type="protein sequence ID" value="SEK29805.1"/>
    <property type="molecule type" value="Genomic_DNA"/>
</dbReference>
<keyword evidence="2" id="KW-1003">Cell membrane</keyword>
<proteinExistence type="predicted"/>
<keyword evidence="9" id="KW-1185">Reference proteome</keyword>
<evidence type="ECO:0000313" key="8">
    <source>
        <dbReference type="EMBL" id="SEK29805.1"/>
    </source>
</evidence>
<dbReference type="AlphaFoldDB" id="A0A1H7G2A2"/>
<feature type="compositionally biased region" description="Polar residues" evidence="6">
    <location>
        <begin position="65"/>
        <end position="79"/>
    </location>
</feature>
<evidence type="ECO:0000256" key="6">
    <source>
        <dbReference type="SAM" id="MobiDB-lite"/>
    </source>
</evidence>
<gene>
    <name evidence="8" type="ORF">SAMN05414137_101415</name>
</gene>
<feature type="compositionally biased region" description="Low complexity" evidence="6">
    <location>
        <begin position="107"/>
        <end position="125"/>
    </location>
</feature>
<dbReference type="PANTHER" id="PTHR39087">
    <property type="entry name" value="UPF0104 MEMBRANE PROTEIN MJ1595"/>
    <property type="match status" value="1"/>
</dbReference>
<keyword evidence="3 7" id="KW-0812">Transmembrane</keyword>
<comment type="subcellular location">
    <subcellularLocation>
        <location evidence="1">Cell membrane</location>
        <topology evidence="1">Multi-pass membrane protein</topology>
    </subcellularLocation>
</comment>
<accession>A0A1H7G2A2</accession>
<reference evidence="9" key="1">
    <citation type="submission" date="2016-10" db="EMBL/GenBank/DDBJ databases">
        <authorList>
            <person name="Varghese N."/>
        </authorList>
    </citation>
    <scope>NUCLEOTIDE SEQUENCE [LARGE SCALE GENOMIC DNA]</scope>
    <source>
        <strain evidence="9">DSM 45096 / BCRC 16803 / CGMCC 4.1857 / CIP 109030 / JCM 12277 / KCTC 19219 / NBRC 100920 / 33214</strain>
    </source>
</reference>
<organism evidence="8 9">
    <name type="scientific">Streptacidiphilus jiangxiensis</name>
    <dbReference type="NCBI Taxonomy" id="235985"/>
    <lineage>
        <taxon>Bacteria</taxon>
        <taxon>Bacillati</taxon>
        <taxon>Actinomycetota</taxon>
        <taxon>Actinomycetes</taxon>
        <taxon>Kitasatosporales</taxon>
        <taxon>Streptomycetaceae</taxon>
        <taxon>Streptacidiphilus</taxon>
    </lineage>
</organism>
<feature type="transmembrane region" description="Helical" evidence="7">
    <location>
        <begin position="894"/>
        <end position="916"/>
    </location>
</feature>
<feature type="transmembrane region" description="Helical" evidence="7">
    <location>
        <begin position="841"/>
        <end position="859"/>
    </location>
</feature>
<evidence type="ECO:0000256" key="4">
    <source>
        <dbReference type="ARBA" id="ARBA00022989"/>
    </source>
</evidence>
<evidence type="ECO:0000256" key="7">
    <source>
        <dbReference type="SAM" id="Phobius"/>
    </source>
</evidence>
<dbReference type="Proteomes" id="UP000183015">
    <property type="component" value="Unassembled WGS sequence"/>
</dbReference>
<sequence length="999" mass="103784">MTGPRATSAADSADAPRSMPVSGPSAAPEPAEQPPSAAPGTEAGTEAEAGTPTANSRRPVDLVKRSSSAVDGGTSTAVDGTSPAPIGATSVPATAATRSEPAEEQATKQAQEQAEGTAQEATTDAGDGPTGPLAAPQEESVTHDAATDANGDTRTTTADLGHQGEGFDGPGPDQQSVAVNEPLLPARAHRPSDLLRFLLGLLGIAAVLVLAGIAQSTTNGLTTDINSGANRLPSFLVTLTSFFSTAAVLIVPVAFAVERLIKRDGLRVADGVLAAVLAHGISLGVDLWVLKAAPAPVYGALVVTHNGTASDPVHGYLTPVIAYMTAVGMASRPRWRIALWVVVLLDSLSELVGGNTTPLSIAITILLGLTVAYGTLYAVGSPNVRPTGEHLLAGLRKVGFDPITAHRSPDGPEGTRRYLVVQQVGPPLDVHVIDREHQASGFFYRLWRRLRLRAVATRSSPQSLRQALEQEALIAYAANAAGARSPLLIATSELGPDAVILVYERIEGRGFADLADEELADEKWGDKVLIDAWTSVRVLHDRRIAHRQLTSSALLVTEDGDTCLVNLAGGDIAAGDLALRMDVAQLLTTLALRVGPERAVASATKVLGTSRTAASLPMLQPVGLSRSTRQDLKAYHRAAKAEVQAERDAKIATGVKVEEALEAHPDPTDLLSLIREQILELVPQAPVEPAKLERLKPKTLISLVAGAFAAYLLVGQLTNNPLTKLAHAQWGWIMIAVGASVASYVGAAMSLAGFVPEQLPFWRTFAAQVAGSFVKLVAPAAVGGVALNARFLQRCGVRPGQAVASVGASQLVGLAMHILLLLGFGFIAGTANSSDVPSARTVITVLLVAAVVVLIVTAIPPLRRWVFQQLRTLFIGVIPRMLDLLRTPSKLATGFGGIILVSLAFIACLYTCVLAFGGSAGFAAIAVVYLAGNAAGSAVPVPGGIGTIDAALILLLSSAAGVPGAIAGPAVLMFRLLTFWLPVLPGWGCFSFLQRRGAL</sequence>
<feature type="transmembrane region" description="Helical" evidence="7">
    <location>
        <begin position="922"/>
        <end position="941"/>
    </location>
</feature>
<feature type="transmembrane region" description="Helical" evidence="7">
    <location>
        <begin position="948"/>
        <end position="966"/>
    </location>
</feature>
<feature type="transmembrane region" description="Helical" evidence="7">
    <location>
        <begin position="730"/>
        <end position="753"/>
    </location>
</feature>
<feature type="transmembrane region" description="Helical" evidence="7">
    <location>
        <begin position="359"/>
        <end position="379"/>
    </location>
</feature>
<dbReference type="InterPro" id="IPR022791">
    <property type="entry name" value="L-PG_synthase/AglD"/>
</dbReference>
<evidence type="ECO:0008006" key="10">
    <source>
        <dbReference type="Google" id="ProtNLM"/>
    </source>
</evidence>
<dbReference type="SUPFAM" id="SSF56112">
    <property type="entry name" value="Protein kinase-like (PK-like)"/>
    <property type="match status" value="1"/>
</dbReference>
<dbReference type="GO" id="GO:0005886">
    <property type="term" value="C:plasma membrane"/>
    <property type="evidence" value="ECO:0007669"/>
    <property type="project" value="UniProtKB-SubCell"/>
</dbReference>
<dbReference type="PANTHER" id="PTHR39087:SF2">
    <property type="entry name" value="UPF0104 MEMBRANE PROTEIN MJ1595"/>
    <property type="match status" value="1"/>
</dbReference>
<keyword evidence="5 7" id="KW-0472">Membrane</keyword>
<feature type="transmembrane region" description="Helical" evidence="7">
    <location>
        <begin position="269"/>
        <end position="293"/>
    </location>
</feature>
<feature type="transmembrane region" description="Helical" evidence="7">
    <location>
        <begin position="972"/>
        <end position="993"/>
    </location>
</feature>
<evidence type="ECO:0000256" key="5">
    <source>
        <dbReference type="ARBA" id="ARBA00023136"/>
    </source>
</evidence>
<feature type="transmembrane region" description="Helical" evidence="7">
    <location>
        <begin position="194"/>
        <end position="214"/>
    </location>
</feature>
<dbReference type="eggNOG" id="COG0392">
    <property type="taxonomic scope" value="Bacteria"/>
</dbReference>
<keyword evidence="4 7" id="KW-1133">Transmembrane helix</keyword>
<dbReference type="InterPro" id="IPR011009">
    <property type="entry name" value="Kinase-like_dom_sf"/>
</dbReference>
<evidence type="ECO:0000256" key="2">
    <source>
        <dbReference type="ARBA" id="ARBA00022475"/>
    </source>
</evidence>
<dbReference type="STRING" id="235985.SAMN05414137_101415"/>
<evidence type="ECO:0000313" key="9">
    <source>
        <dbReference type="Proteomes" id="UP000183015"/>
    </source>
</evidence>